<dbReference type="Proteomes" id="UP000317369">
    <property type="component" value="Chromosome"/>
</dbReference>
<keyword evidence="1" id="KW-1133">Transmembrane helix</keyword>
<dbReference type="PANTHER" id="PTHR43685:SF2">
    <property type="entry name" value="GLYCOSYLTRANSFERASE 2-LIKE DOMAIN-CONTAINING PROTEIN"/>
    <property type="match status" value="1"/>
</dbReference>
<proteinExistence type="predicted"/>
<gene>
    <name evidence="3" type="ORF">KS4_03220</name>
</gene>
<accession>A0A517YQ09</accession>
<dbReference type="Gene3D" id="3.90.550.10">
    <property type="entry name" value="Spore Coat Polysaccharide Biosynthesis Protein SpsA, Chain A"/>
    <property type="match status" value="1"/>
</dbReference>
<dbReference type="CDD" id="cd00761">
    <property type="entry name" value="Glyco_tranf_GTA_type"/>
    <property type="match status" value="1"/>
</dbReference>
<dbReference type="InterPro" id="IPR050834">
    <property type="entry name" value="Glycosyltransf_2"/>
</dbReference>
<dbReference type="Pfam" id="PF00535">
    <property type="entry name" value="Glycos_transf_2"/>
    <property type="match status" value="1"/>
</dbReference>
<keyword evidence="1" id="KW-0812">Transmembrane</keyword>
<protein>
    <submittedName>
        <fullName evidence="3">N-glycosyltransferase</fullName>
    </submittedName>
</protein>
<keyword evidence="1" id="KW-0472">Membrane</keyword>
<dbReference type="KEGG" id="pcor:KS4_03220"/>
<dbReference type="GO" id="GO:0016740">
    <property type="term" value="F:transferase activity"/>
    <property type="evidence" value="ECO:0007669"/>
    <property type="project" value="UniProtKB-KW"/>
</dbReference>
<evidence type="ECO:0000313" key="3">
    <source>
        <dbReference type="EMBL" id="QDU32291.1"/>
    </source>
</evidence>
<reference evidence="3 4" key="1">
    <citation type="submission" date="2019-02" db="EMBL/GenBank/DDBJ databases">
        <title>Deep-cultivation of Planctomycetes and their phenomic and genomic characterization uncovers novel biology.</title>
        <authorList>
            <person name="Wiegand S."/>
            <person name="Jogler M."/>
            <person name="Boedeker C."/>
            <person name="Pinto D."/>
            <person name="Vollmers J."/>
            <person name="Rivas-Marin E."/>
            <person name="Kohn T."/>
            <person name="Peeters S.H."/>
            <person name="Heuer A."/>
            <person name="Rast P."/>
            <person name="Oberbeckmann S."/>
            <person name="Bunk B."/>
            <person name="Jeske O."/>
            <person name="Meyerdierks A."/>
            <person name="Storesund J.E."/>
            <person name="Kallscheuer N."/>
            <person name="Luecker S."/>
            <person name="Lage O.M."/>
            <person name="Pohl T."/>
            <person name="Merkel B.J."/>
            <person name="Hornburger P."/>
            <person name="Mueller R.-W."/>
            <person name="Bruemmer F."/>
            <person name="Labrenz M."/>
            <person name="Spormann A.M."/>
            <person name="Op den Camp H."/>
            <person name="Overmann J."/>
            <person name="Amann R."/>
            <person name="Jetten M.S.M."/>
            <person name="Mascher T."/>
            <person name="Medema M.H."/>
            <person name="Devos D.P."/>
            <person name="Kaster A.-K."/>
            <person name="Ovreas L."/>
            <person name="Rohde M."/>
            <person name="Galperin M.Y."/>
            <person name="Jogler C."/>
        </authorList>
    </citation>
    <scope>NUCLEOTIDE SEQUENCE [LARGE SCALE GENOMIC DNA]</scope>
    <source>
        <strain evidence="3 4">KS4</strain>
    </source>
</reference>
<evidence type="ECO:0000259" key="2">
    <source>
        <dbReference type="Pfam" id="PF00535"/>
    </source>
</evidence>
<dbReference type="RefSeq" id="WP_145073615.1">
    <property type="nucleotide sequence ID" value="NZ_CP036425.1"/>
</dbReference>
<dbReference type="PANTHER" id="PTHR43685">
    <property type="entry name" value="GLYCOSYLTRANSFERASE"/>
    <property type="match status" value="1"/>
</dbReference>
<feature type="transmembrane region" description="Helical" evidence="1">
    <location>
        <begin position="226"/>
        <end position="245"/>
    </location>
</feature>
<dbReference type="InterPro" id="IPR029044">
    <property type="entry name" value="Nucleotide-diphossugar_trans"/>
</dbReference>
<evidence type="ECO:0000256" key="1">
    <source>
        <dbReference type="SAM" id="Phobius"/>
    </source>
</evidence>
<dbReference type="SUPFAM" id="SSF53448">
    <property type="entry name" value="Nucleotide-diphospho-sugar transferases"/>
    <property type="match status" value="1"/>
</dbReference>
<name>A0A517YQ09_9BACT</name>
<keyword evidence="4" id="KW-1185">Reference proteome</keyword>
<dbReference type="InterPro" id="IPR001173">
    <property type="entry name" value="Glyco_trans_2-like"/>
</dbReference>
<evidence type="ECO:0000313" key="4">
    <source>
        <dbReference type="Proteomes" id="UP000317369"/>
    </source>
</evidence>
<organism evidence="3 4">
    <name type="scientific">Poriferisphaera corsica</name>
    <dbReference type="NCBI Taxonomy" id="2528020"/>
    <lineage>
        <taxon>Bacteria</taxon>
        <taxon>Pseudomonadati</taxon>
        <taxon>Planctomycetota</taxon>
        <taxon>Phycisphaerae</taxon>
        <taxon>Phycisphaerales</taxon>
        <taxon>Phycisphaeraceae</taxon>
        <taxon>Poriferisphaera</taxon>
    </lineage>
</organism>
<dbReference type="AlphaFoldDB" id="A0A517YQ09"/>
<dbReference type="OrthoDB" id="9772170at2"/>
<feature type="domain" description="Glycosyltransferase 2-like" evidence="2">
    <location>
        <begin position="7"/>
        <end position="130"/>
    </location>
</feature>
<sequence>MGSPTVTILVTTKNRKDELGVALDSCVNQAGVNEVFVLDDGSDDGTYEYVQENYPSIRIERQEESLGVIRARNYGVERAKSDVVITIDDDCVFQNNDVIGKLVEELYEDDRVWAVTIPSIDVKINPDRVIQKSPGEDAIYLGSAYRGGCHAVKRELFVGNGSYYGEMVRQGEESDICMRMIGKGYFVRLGNSGMLHHYESPVRNYKVIAHYNVRSNMLVMWRNIPMPIYMVHGLVTLLNLLKFCVKKKQFKSFFTGLFSSLGVILSGKAGRQSMTIQHYHLFEAIKRGKVKTLDEAVAWLEH</sequence>
<keyword evidence="3" id="KW-0808">Transferase</keyword>
<dbReference type="EMBL" id="CP036425">
    <property type="protein sequence ID" value="QDU32291.1"/>
    <property type="molecule type" value="Genomic_DNA"/>
</dbReference>